<evidence type="ECO:0000256" key="1">
    <source>
        <dbReference type="ARBA" id="ARBA00004127"/>
    </source>
</evidence>
<comment type="caution">
    <text evidence="9">The sequence shown here is derived from an EMBL/GenBank/DDBJ whole genome shotgun (WGS) entry which is preliminary data.</text>
</comment>
<dbReference type="GO" id="GO:0048039">
    <property type="term" value="F:ubiquinone binding"/>
    <property type="evidence" value="ECO:0007669"/>
    <property type="project" value="TreeGrafter"/>
</dbReference>
<evidence type="ECO:0000313" key="10">
    <source>
        <dbReference type="Proteomes" id="UP000014387"/>
    </source>
</evidence>
<proteinExistence type="inferred from homology"/>
<evidence type="ECO:0000256" key="6">
    <source>
        <dbReference type="RuleBase" id="RU000320"/>
    </source>
</evidence>
<evidence type="ECO:0000256" key="4">
    <source>
        <dbReference type="ARBA" id="ARBA00022989"/>
    </source>
</evidence>
<keyword evidence="4 7" id="KW-1133">Transmembrane helix</keyword>
<evidence type="ECO:0000256" key="2">
    <source>
        <dbReference type="ARBA" id="ARBA00009025"/>
    </source>
</evidence>
<feature type="transmembrane region" description="Helical" evidence="7">
    <location>
        <begin position="12"/>
        <end position="34"/>
    </location>
</feature>
<evidence type="ECO:0000259" key="8">
    <source>
        <dbReference type="Pfam" id="PF00361"/>
    </source>
</evidence>
<protein>
    <submittedName>
        <fullName evidence="9">Proton-translocating NADH-quinone oxidoreductase, chain M</fullName>
    </submittedName>
</protein>
<evidence type="ECO:0000256" key="5">
    <source>
        <dbReference type="ARBA" id="ARBA00023136"/>
    </source>
</evidence>
<feature type="transmembrane region" description="Helical" evidence="7">
    <location>
        <begin position="41"/>
        <end position="60"/>
    </location>
</feature>
<dbReference type="NCBIfam" id="TIGR01972">
    <property type="entry name" value="NDH_I_M"/>
    <property type="match status" value="1"/>
</dbReference>
<dbReference type="Pfam" id="PF00361">
    <property type="entry name" value="Proton_antipo_M"/>
    <property type="match status" value="1"/>
</dbReference>
<feature type="transmembrane region" description="Helical" evidence="7">
    <location>
        <begin position="387"/>
        <end position="409"/>
    </location>
</feature>
<comment type="similarity">
    <text evidence="2">Belongs to the complex I subunit 4 family.</text>
</comment>
<dbReference type="GO" id="GO:0012505">
    <property type="term" value="C:endomembrane system"/>
    <property type="evidence" value="ECO:0007669"/>
    <property type="project" value="UniProtKB-SubCell"/>
</dbReference>
<dbReference type="AlphaFoldDB" id="A0A9W5REX1"/>
<name>A0A9W5REX1_9ACTO</name>
<feature type="transmembrane region" description="Helical" evidence="7">
    <location>
        <begin position="289"/>
        <end position="311"/>
    </location>
</feature>
<feature type="transmembrane region" description="Helical" evidence="7">
    <location>
        <begin position="468"/>
        <end position="487"/>
    </location>
</feature>
<keyword evidence="10" id="KW-1185">Reference proteome</keyword>
<feature type="transmembrane region" description="Helical" evidence="7">
    <location>
        <begin position="91"/>
        <end position="112"/>
    </location>
</feature>
<comment type="subcellular location">
    <subcellularLocation>
        <location evidence="1">Endomembrane system</location>
        <topology evidence="1">Multi-pass membrane protein</topology>
    </subcellularLocation>
    <subcellularLocation>
        <location evidence="6">Membrane</location>
        <topology evidence="6">Multi-pass membrane protein</topology>
    </subcellularLocation>
</comment>
<evidence type="ECO:0000256" key="3">
    <source>
        <dbReference type="ARBA" id="ARBA00022692"/>
    </source>
</evidence>
<dbReference type="GO" id="GO:0015990">
    <property type="term" value="P:electron transport coupled proton transport"/>
    <property type="evidence" value="ECO:0007669"/>
    <property type="project" value="TreeGrafter"/>
</dbReference>
<evidence type="ECO:0000256" key="7">
    <source>
        <dbReference type="SAM" id="Phobius"/>
    </source>
</evidence>
<feature type="transmembrane region" description="Helical" evidence="7">
    <location>
        <begin position="180"/>
        <end position="201"/>
    </location>
</feature>
<dbReference type="GO" id="GO:0016020">
    <property type="term" value="C:membrane"/>
    <property type="evidence" value="ECO:0007669"/>
    <property type="project" value="UniProtKB-SubCell"/>
</dbReference>
<dbReference type="InterPro" id="IPR003918">
    <property type="entry name" value="NADH_UbQ_OxRdtase"/>
</dbReference>
<feature type="transmembrane region" description="Helical" evidence="7">
    <location>
        <begin position="149"/>
        <end position="168"/>
    </location>
</feature>
<dbReference type="GO" id="GO:0008137">
    <property type="term" value="F:NADH dehydrogenase (ubiquinone) activity"/>
    <property type="evidence" value="ECO:0007669"/>
    <property type="project" value="InterPro"/>
</dbReference>
<reference evidence="9 10" key="1">
    <citation type="submission" date="2013-05" db="EMBL/GenBank/DDBJ databases">
        <title>The Genome Sequence of Actinomyces europaeus ACS-120-V-COL10B.</title>
        <authorList>
            <consortium name="The Broad Institute Genomics Platform"/>
            <person name="Earl A."/>
            <person name="Ward D."/>
            <person name="Feldgarden M."/>
            <person name="Gevers D."/>
            <person name="Saerens B."/>
            <person name="Vaneechoutte M."/>
            <person name="Walker B."/>
            <person name="Young S."/>
            <person name="Zeng Q."/>
            <person name="Gargeya S."/>
            <person name="Fitzgerald M."/>
            <person name="Haas B."/>
            <person name="Abouelleil A."/>
            <person name="Allen A.W."/>
            <person name="Alvarado L."/>
            <person name="Arachchi H.M."/>
            <person name="Berlin A.M."/>
            <person name="Chapman S.B."/>
            <person name="Gainer-Dewar J."/>
            <person name="Goldberg J."/>
            <person name="Griggs A."/>
            <person name="Gujja S."/>
            <person name="Hansen M."/>
            <person name="Howarth C."/>
            <person name="Imamovic A."/>
            <person name="Ireland A."/>
            <person name="Larimer J."/>
            <person name="McCowan C."/>
            <person name="Murphy C."/>
            <person name="Pearson M."/>
            <person name="Poon T.W."/>
            <person name="Priest M."/>
            <person name="Roberts A."/>
            <person name="Saif S."/>
            <person name="Shea T."/>
            <person name="Sisk P."/>
            <person name="Sykes S."/>
            <person name="Wortman J."/>
            <person name="Nusbaum C."/>
            <person name="Birren B."/>
        </authorList>
    </citation>
    <scope>NUCLEOTIDE SEQUENCE [LARGE SCALE GENOMIC DNA]</scope>
    <source>
        <strain evidence="9 10">ACS-120-V-Col10b</strain>
    </source>
</reference>
<dbReference type="PRINTS" id="PR01437">
    <property type="entry name" value="NUOXDRDTASE4"/>
</dbReference>
<evidence type="ECO:0000313" key="9">
    <source>
        <dbReference type="EMBL" id="EPD31066.1"/>
    </source>
</evidence>
<dbReference type="InterPro" id="IPR001750">
    <property type="entry name" value="ND/Mrp_TM"/>
</dbReference>
<dbReference type="PANTHER" id="PTHR43507:SF1">
    <property type="entry name" value="NADH-UBIQUINONE OXIDOREDUCTASE CHAIN 4"/>
    <property type="match status" value="1"/>
</dbReference>
<feature type="transmembrane region" description="Helical" evidence="7">
    <location>
        <begin position="421"/>
        <end position="447"/>
    </location>
</feature>
<keyword evidence="3 6" id="KW-0812">Transmembrane</keyword>
<keyword evidence="5 7" id="KW-0472">Membrane</keyword>
<dbReference type="InterPro" id="IPR010227">
    <property type="entry name" value="NADH_Q_OxRdtase_chainM/4"/>
</dbReference>
<feature type="transmembrane region" description="Helical" evidence="7">
    <location>
        <begin position="342"/>
        <end position="366"/>
    </location>
</feature>
<dbReference type="NCBIfam" id="NF004500">
    <property type="entry name" value="PRK05846.1-4"/>
    <property type="match status" value="1"/>
</dbReference>
<accession>A0A9W5REX1</accession>
<sequence length="525" mass="55542">MEMQVISAASIPWLSILIALPMIVGILVVTVAPLRVIGRPIALVVSLVELALGIAAAVTLDWSATNTYQLAETKNWIPAIGVSWGLGVNQLAMAMIILAVALVPIVLIAGWHEDAGKRDGARQSSMYMALILILEGFMVLIFAARDVVLFYIAFEAMLIPLYFMIGRFGGKNARAAALKFLLYSLFGGLIMLAGVIGLWVVSDHGPNAFLMENLAGTPMASNVEMWIFISFFIAFAIKAPMVPVHTWLPDTAAAARPGTSVLLVGVLDKIGTYGMIALALPLFPNASSTAAPVIIVLAVISILYGGLAAIGQKDLMRLVSFTSVSHFGFMVLGIYIGSHVALVGAMFYMVAHGVSIAAMFLISGFLTERGGTREIAAYRGMQRVTPVIAGTWLVAGLASVALPGLSGFVPEFMVLLGTWKISPLAAIFAVLGVVLAALYLLIPYQAIFTGPPTNAEKFTDMNMREKGAITPLIAAMVVLGIWSAPLVSALNPVADGAIENLQPRIERLSDAGASTLLDGTEGSNN</sequence>
<feature type="transmembrane region" description="Helical" evidence="7">
    <location>
        <begin position="318"/>
        <end position="336"/>
    </location>
</feature>
<gene>
    <name evidence="9" type="ORF">HMPREF9238_00826</name>
</gene>
<feature type="transmembrane region" description="Helical" evidence="7">
    <location>
        <begin position="124"/>
        <end position="143"/>
    </location>
</feature>
<feature type="transmembrane region" description="Helical" evidence="7">
    <location>
        <begin position="225"/>
        <end position="248"/>
    </location>
</feature>
<dbReference type="GO" id="GO:0003954">
    <property type="term" value="F:NADH dehydrogenase activity"/>
    <property type="evidence" value="ECO:0007669"/>
    <property type="project" value="TreeGrafter"/>
</dbReference>
<dbReference type="PANTHER" id="PTHR43507">
    <property type="entry name" value="NADH-UBIQUINONE OXIDOREDUCTASE CHAIN 4"/>
    <property type="match status" value="1"/>
</dbReference>
<dbReference type="RefSeq" id="WP_016444178.1">
    <property type="nucleotide sequence ID" value="NZ_KE150266.1"/>
</dbReference>
<organism evidence="9 10">
    <name type="scientific">Gleimia europaea ACS-120-V-Col10b</name>
    <dbReference type="NCBI Taxonomy" id="883069"/>
    <lineage>
        <taxon>Bacteria</taxon>
        <taxon>Bacillati</taxon>
        <taxon>Actinomycetota</taxon>
        <taxon>Actinomycetes</taxon>
        <taxon>Actinomycetales</taxon>
        <taxon>Actinomycetaceae</taxon>
        <taxon>Gleimia</taxon>
    </lineage>
</organism>
<dbReference type="EMBL" id="AGWN01000001">
    <property type="protein sequence ID" value="EPD31066.1"/>
    <property type="molecule type" value="Genomic_DNA"/>
</dbReference>
<feature type="transmembrane region" description="Helical" evidence="7">
    <location>
        <begin position="260"/>
        <end position="283"/>
    </location>
</feature>
<feature type="domain" description="NADH:quinone oxidoreductase/Mrp antiporter transmembrane" evidence="8">
    <location>
        <begin position="144"/>
        <end position="435"/>
    </location>
</feature>
<dbReference type="Proteomes" id="UP000014387">
    <property type="component" value="Unassembled WGS sequence"/>
</dbReference>
<dbReference type="GO" id="GO:0042773">
    <property type="term" value="P:ATP synthesis coupled electron transport"/>
    <property type="evidence" value="ECO:0007669"/>
    <property type="project" value="InterPro"/>
</dbReference>